<gene>
    <name evidence="2" type="ORF">AVEN_67512_1</name>
</gene>
<protein>
    <submittedName>
        <fullName evidence="2">Uncharacterized protein</fullName>
    </submittedName>
</protein>
<organism evidence="2 3">
    <name type="scientific">Araneus ventricosus</name>
    <name type="common">Orbweaver spider</name>
    <name type="synonym">Epeira ventricosa</name>
    <dbReference type="NCBI Taxonomy" id="182803"/>
    <lineage>
        <taxon>Eukaryota</taxon>
        <taxon>Metazoa</taxon>
        <taxon>Ecdysozoa</taxon>
        <taxon>Arthropoda</taxon>
        <taxon>Chelicerata</taxon>
        <taxon>Arachnida</taxon>
        <taxon>Araneae</taxon>
        <taxon>Araneomorphae</taxon>
        <taxon>Entelegynae</taxon>
        <taxon>Araneoidea</taxon>
        <taxon>Araneidae</taxon>
        <taxon>Araneus</taxon>
    </lineage>
</organism>
<dbReference type="AlphaFoldDB" id="A0A4Y2S3N4"/>
<evidence type="ECO:0000313" key="2">
    <source>
        <dbReference type="EMBL" id="GBN81830.1"/>
    </source>
</evidence>
<keyword evidence="3" id="KW-1185">Reference proteome</keyword>
<name>A0A4Y2S3N4_ARAVE</name>
<reference evidence="2 3" key="1">
    <citation type="journal article" date="2019" name="Sci. Rep.">
        <title>Orb-weaving spider Araneus ventricosus genome elucidates the spidroin gene catalogue.</title>
        <authorList>
            <person name="Kono N."/>
            <person name="Nakamura H."/>
            <person name="Ohtoshi R."/>
            <person name="Moran D.A.P."/>
            <person name="Shinohara A."/>
            <person name="Yoshida Y."/>
            <person name="Fujiwara M."/>
            <person name="Mori M."/>
            <person name="Tomita M."/>
            <person name="Arakawa K."/>
        </authorList>
    </citation>
    <scope>NUCLEOTIDE SEQUENCE [LARGE SCALE GENOMIC DNA]</scope>
</reference>
<feature type="region of interest" description="Disordered" evidence="1">
    <location>
        <begin position="20"/>
        <end position="48"/>
    </location>
</feature>
<accession>A0A4Y2S3N4</accession>
<proteinExistence type="predicted"/>
<feature type="compositionally biased region" description="Polar residues" evidence="1">
    <location>
        <begin position="22"/>
        <end position="31"/>
    </location>
</feature>
<evidence type="ECO:0000256" key="1">
    <source>
        <dbReference type="SAM" id="MobiDB-lite"/>
    </source>
</evidence>
<comment type="caution">
    <text evidence="2">The sequence shown here is derived from an EMBL/GenBank/DDBJ whole genome shotgun (WGS) entry which is preliminary data.</text>
</comment>
<dbReference type="EMBL" id="BGPR01019411">
    <property type="protein sequence ID" value="GBN81830.1"/>
    <property type="molecule type" value="Genomic_DNA"/>
</dbReference>
<sequence length="126" mass="13914">MSLPLTLTLLSGELAAKDKNPTAYSSPTADSKATLRCRRESSRNLSHKEPLLRSKHYERLSIVMTRRWVPPPIKVLTSFGRSRAITGFSTRAIAVVVIQVTQMLGQGGDDPVVWSGYEGRCCARLV</sequence>
<dbReference type="Proteomes" id="UP000499080">
    <property type="component" value="Unassembled WGS sequence"/>
</dbReference>
<feature type="compositionally biased region" description="Basic and acidic residues" evidence="1">
    <location>
        <begin position="37"/>
        <end position="48"/>
    </location>
</feature>
<evidence type="ECO:0000313" key="3">
    <source>
        <dbReference type="Proteomes" id="UP000499080"/>
    </source>
</evidence>